<dbReference type="EMBL" id="WBKO01000001">
    <property type="protein sequence ID" value="MDV2481955.1"/>
    <property type="molecule type" value="Genomic_DNA"/>
</dbReference>
<protein>
    <recommendedName>
        <fullName evidence="3">DUF4198 domain-containing protein</fullName>
    </recommendedName>
</protein>
<evidence type="ECO:0000313" key="2">
    <source>
        <dbReference type="Proteomes" id="UP001281203"/>
    </source>
</evidence>
<comment type="caution">
    <text evidence="1">The sequence shown here is derived from an EMBL/GenBank/DDBJ whole genome shotgun (WGS) entry which is preliminary data.</text>
</comment>
<proteinExistence type="predicted"/>
<dbReference type="Proteomes" id="UP001281203">
    <property type="component" value="Unassembled WGS sequence"/>
</dbReference>
<sequence length="129" mass="14080">MGQEDDGLRKKLLLIGIVCVCVALLLVTPCLAAQPRMVKIDAVKGEYHIGEDLVVSGTTKNLPDGTMIDIGFESPPYSRVPITTYVVDNHYTATVHTDYLGVGKWSVWASTPFEWPSAASRYVSVTILP</sequence>
<dbReference type="RefSeq" id="WP_317064978.1">
    <property type="nucleotide sequence ID" value="NZ_WBKO01000001.1"/>
</dbReference>
<organism evidence="1 2">
    <name type="scientific">Methanoculleus caldifontis</name>
    <dbReference type="NCBI Taxonomy" id="2651577"/>
    <lineage>
        <taxon>Archaea</taxon>
        <taxon>Methanobacteriati</taxon>
        <taxon>Methanobacteriota</taxon>
        <taxon>Stenosarchaea group</taxon>
        <taxon>Methanomicrobia</taxon>
        <taxon>Methanomicrobiales</taxon>
        <taxon>Methanomicrobiaceae</taxon>
        <taxon>Methanoculleus</taxon>
    </lineage>
</organism>
<keyword evidence="2" id="KW-1185">Reference proteome</keyword>
<reference evidence="1 2" key="1">
    <citation type="submission" date="2019-10" db="EMBL/GenBank/DDBJ databases">
        <title>Isolation and characterization of Methanoculleus sp. Wushi-C6 from a hot spring well.</title>
        <authorList>
            <person name="Chen S.-C."/>
            <person name="Lan Z.-H."/>
            <person name="You Y.-T."/>
            <person name="Lai M.-C."/>
        </authorList>
    </citation>
    <scope>NUCLEOTIDE SEQUENCE [LARGE SCALE GENOMIC DNA]</scope>
    <source>
        <strain evidence="1 2">Wushi-C6</strain>
    </source>
</reference>
<accession>A0ABU3X2G2</accession>
<evidence type="ECO:0008006" key="3">
    <source>
        <dbReference type="Google" id="ProtNLM"/>
    </source>
</evidence>
<evidence type="ECO:0000313" key="1">
    <source>
        <dbReference type="EMBL" id="MDV2481955.1"/>
    </source>
</evidence>
<name>A0ABU3X2G2_9EURY</name>
<gene>
    <name evidence="1" type="ORF">F8E02_08025</name>
</gene>